<dbReference type="AlphaFoldDB" id="A0AAJ0BPX1"/>
<accession>A0AAJ0BPX1</accession>
<organism evidence="3 4">
    <name type="scientific">Echria macrotheca</name>
    <dbReference type="NCBI Taxonomy" id="438768"/>
    <lineage>
        <taxon>Eukaryota</taxon>
        <taxon>Fungi</taxon>
        <taxon>Dikarya</taxon>
        <taxon>Ascomycota</taxon>
        <taxon>Pezizomycotina</taxon>
        <taxon>Sordariomycetes</taxon>
        <taxon>Sordariomycetidae</taxon>
        <taxon>Sordariales</taxon>
        <taxon>Schizotheciaceae</taxon>
        <taxon>Echria</taxon>
    </lineage>
</organism>
<dbReference type="PANTHER" id="PTHR12598:SF0">
    <property type="entry name" value="COPPER HOMEOSTASIS PROTEIN CUTC HOMOLOG"/>
    <property type="match status" value="1"/>
</dbReference>
<proteinExistence type="inferred from homology"/>
<dbReference type="GO" id="GO:0005507">
    <property type="term" value="F:copper ion binding"/>
    <property type="evidence" value="ECO:0007669"/>
    <property type="project" value="TreeGrafter"/>
</dbReference>
<evidence type="ECO:0000313" key="4">
    <source>
        <dbReference type="Proteomes" id="UP001239445"/>
    </source>
</evidence>
<comment type="caution">
    <text evidence="3">The sequence shown here is derived from an EMBL/GenBank/DDBJ whole genome shotgun (WGS) entry which is preliminary data.</text>
</comment>
<evidence type="ECO:0000256" key="1">
    <source>
        <dbReference type="ARBA" id="ARBA00007768"/>
    </source>
</evidence>
<dbReference type="PANTHER" id="PTHR12598">
    <property type="entry name" value="COPPER HOMEOSTASIS PROTEIN CUTC"/>
    <property type="match status" value="1"/>
</dbReference>
<reference evidence="3" key="1">
    <citation type="submission" date="2023-06" db="EMBL/GenBank/DDBJ databases">
        <title>Genome-scale phylogeny and comparative genomics of the fungal order Sordariales.</title>
        <authorList>
            <consortium name="Lawrence Berkeley National Laboratory"/>
            <person name="Hensen N."/>
            <person name="Bonometti L."/>
            <person name="Westerberg I."/>
            <person name="Brannstrom I.O."/>
            <person name="Guillou S."/>
            <person name="Cros-Aarteil S."/>
            <person name="Calhoun S."/>
            <person name="Haridas S."/>
            <person name="Kuo A."/>
            <person name="Mondo S."/>
            <person name="Pangilinan J."/>
            <person name="Riley R."/>
            <person name="Labutti K."/>
            <person name="Andreopoulos B."/>
            <person name="Lipzen A."/>
            <person name="Chen C."/>
            <person name="Yanf M."/>
            <person name="Daum C."/>
            <person name="Ng V."/>
            <person name="Clum A."/>
            <person name="Steindorff A."/>
            <person name="Ohm R."/>
            <person name="Martin F."/>
            <person name="Silar P."/>
            <person name="Natvig D."/>
            <person name="Lalanne C."/>
            <person name="Gautier V."/>
            <person name="Ament-Velasquez S.L."/>
            <person name="Kruys A."/>
            <person name="Hutchinson M.I."/>
            <person name="Powell A.J."/>
            <person name="Barry K."/>
            <person name="Miller A.N."/>
            <person name="Grigoriev I.V."/>
            <person name="Debuchy R."/>
            <person name="Gladieux P."/>
            <person name="Thoren M.H."/>
            <person name="Johannesson H."/>
        </authorList>
    </citation>
    <scope>NUCLEOTIDE SEQUENCE</scope>
    <source>
        <strain evidence="3">PSN4</strain>
    </source>
</reference>
<dbReference type="InterPro" id="IPR036822">
    <property type="entry name" value="CutC-like_dom_sf"/>
</dbReference>
<dbReference type="SUPFAM" id="SSF110395">
    <property type="entry name" value="CutC-like"/>
    <property type="match status" value="1"/>
</dbReference>
<sequence length="283" mass="30610">MHNLEIPIFGPKTAAQAITAGAHRLELNRTGSYAQGGITPTLDELKDLTPSSVSIPIRIMIRPRGPPPQGVDFIYTPTEIAVMQQDILHFKESGMLDVQRGDGFVFGVLRREGTEGVVVLDEKTCTELVGLARPYRCVLHRASDLLFSGEEEDDRQKLERVMETIVDCGFDGVLTSGGAGDASTSTNLARLGRVVRLAEEDKVEIIVGGGVRSGNISRLVEGVETKTGGWFHSSCLVGGEFDSGEAGRLVGALQAASLSRERSVTHPSEAYNFPPWLQIKRGH</sequence>
<keyword evidence="4" id="KW-1185">Reference proteome</keyword>
<dbReference type="EMBL" id="MU839827">
    <property type="protein sequence ID" value="KAK1760969.1"/>
    <property type="molecule type" value="Genomic_DNA"/>
</dbReference>
<gene>
    <name evidence="3" type="ORF">QBC47DRAFT_368719</name>
</gene>
<evidence type="ECO:0000313" key="3">
    <source>
        <dbReference type="EMBL" id="KAK1760969.1"/>
    </source>
</evidence>
<dbReference type="Pfam" id="PF03932">
    <property type="entry name" value="CutC"/>
    <property type="match status" value="1"/>
</dbReference>
<name>A0AAJ0BPX1_9PEZI</name>
<evidence type="ECO:0000256" key="2">
    <source>
        <dbReference type="ARBA" id="ARBA00019014"/>
    </source>
</evidence>
<dbReference type="Gene3D" id="3.20.20.380">
    <property type="entry name" value="Copper homeostasis (CutC) domain"/>
    <property type="match status" value="1"/>
</dbReference>
<dbReference type="InterPro" id="IPR005627">
    <property type="entry name" value="CutC-like"/>
</dbReference>
<protein>
    <recommendedName>
        <fullName evidence="2">Copper homeostasis protein cutC homolog</fullName>
    </recommendedName>
</protein>
<dbReference type="Proteomes" id="UP001239445">
    <property type="component" value="Unassembled WGS sequence"/>
</dbReference>
<comment type="similarity">
    <text evidence="1">Belongs to the CutC family.</text>
</comment>